<name>A0A6C0JD00_9ZZZZ</name>
<protein>
    <submittedName>
        <fullName evidence="1">Uncharacterized protein</fullName>
    </submittedName>
</protein>
<proteinExistence type="predicted"/>
<reference evidence="1" key="1">
    <citation type="journal article" date="2020" name="Nature">
        <title>Giant virus diversity and host interactions through global metagenomics.</title>
        <authorList>
            <person name="Schulz F."/>
            <person name="Roux S."/>
            <person name="Paez-Espino D."/>
            <person name="Jungbluth S."/>
            <person name="Walsh D.A."/>
            <person name="Denef V.J."/>
            <person name="McMahon K.D."/>
            <person name="Konstantinidis K.T."/>
            <person name="Eloe-Fadrosh E.A."/>
            <person name="Kyrpides N.C."/>
            <person name="Woyke T."/>
        </authorList>
    </citation>
    <scope>NUCLEOTIDE SEQUENCE</scope>
    <source>
        <strain evidence="1">GVMAG-M-3300026093-6</strain>
    </source>
</reference>
<sequence length="73" mass="8685">MTSMNSRCSSMLNYHHLIAKLSDEDIRKILDKHFKEEKSRKNSNDKIILGKKITKNKKNSRKLLSRFFDCFSH</sequence>
<organism evidence="1">
    <name type="scientific">viral metagenome</name>
    <dbReference type="NCBI Taxonomy" id="1070528"/>
    <lineage>
        <taxon>unclassified sequences</taxon>
        <taxon>metagenomes</taxon>
        <taxon>organismal metagenomes</taxon>
    </lineage>
</organism>
<dbReference type="EMBL" id="MN740373">
    <property type="protein sequence ID" value="QHU03273.1"/>
    <property type="molecule type" value="Genomic_DNA"/>
</dbReference>
<evidence type="ECO:0000313" key="1">
    <source>
        <dbReference type="EMBL" id="QHU03273.1"/>
    </source>
</evidence>
<dbReference type="AlphaFoldDB" id="A0A6C0JD00"/>
<accession>A0A6C0JD00</accession>